<dbReference type="GO" id="GO:0036503">
    <property type="term" value="P:ERAD pathway"/>
    <property type="evidence" value="ECO:0007669"/>
    <property type="project" value="TreeGrafter"/>
</dbReference>
<keyword evidence="2" id="KW-0833">Ubl conjugation pathway</keyword>
<dbReference type="VEuPathDB" id="FungiDB:CXQ85_004012"/>
<name>A0A2V1B173_9ASCO</name>
<comment type="caution">
    <text evidence="5">The sequence shown here is derived from an EMBL/GenBank/DDBJ whole genome shotgun (WGS) entry which is preliminary data.</text>
</comment>
<dbReference type="InterPro" id="IPR004854">
    <property type="entry name" value="Ufd1-like"/>
</dbReference>
<keyword evidence="6" id="KW-1185">Reference proteome</keyword>
<dbReference type="InterPro" id="IPR032353">
    <property type="entry name" value="AZUL"/>
</dbReference>
<dbReference type="PANTHER" id="PTHR12555:SF13">
    <property type="entry name" value="UBIQUITIN RECOGNITION FACTOR IN ER-ASSOCIATED DEGRADATION PROTEIN 1"/>
    <property type="match status" value="1"/>
</dbReference>
<dbReference type="InterPro" id="IPR055417">
    <property type="entry name" value="UFD1_N1"/>
</dbReference>
<dbReference type="AlphaFoldDB" id="A0A2V1B173"/>
<evidence type="ECO:0000256" key="2">
    <source>
        <dbReference type="ARBA" id="ARBA00022786"/>
    </source>
</evidence>
<feature type="domain" description="Ubiquitin fusion degradation protein UFD1 N-terminal subdomain 1" evidence="3">
    <location>
        <begin position="11"/>
        <end position="78"/>
    </location>
</feature>
<dbReference type="Pfam" id="PF16558">
    <property type="entry name" value="AZUL"/>
    <property type="match status" value="1"/>
</dbReference>
<evidence type="ECO:0000259" key="3">
    <source>
        <dbReference type="Pfam" id="PF03152"/>
    </source>
</evidence>
<feature type="domain" description="Ubiquitin-protein ligase E3A N-terminal zinc-binding" evidence="4">
    <location>
        <begin position="546"/>
        <end position="571"/>
    </location>
</feature>
<dbReference type="GeneID" id="37009342"/>
<accession>A0A2V1B173</accession>
<gene>
    <name evidence="5" type="ORF">CXQ85_004012</name>
</gene>
<dbReference type="Gene3D" id="2.40.40.50">
    <property type="entry name" value="Ubiquitin fusion degradation protein UFD1, N-terminal domain"/>
    <property type="match status" value="1"/>
</dbReference>
<dbReference type="InterPro" id="IPR042299">
    <property type="entry name" value="Ufd1-like_Nn"/>
</dbReference>
<dbReference type="OrthoDB" id="193703at2759"/>
<dbReference type="GO" id="GO:0034098">
    <property type="term" value="C:VCP-NPL4-UFD1 AAA ATPase complex"/>
    <property type="evidence" value="ECO:0007669"/>
    <property type="project" value="TreeGrafter"/>
</dbReference>
<dbReference type="PANTHER" id="PTHR12555">
    <property type="entry name" value="UBIQUITIN FUSION DEGRADATON PROTEIN 1"/>
    <property type="match status" value="1"/>
</dbReference>
<dbReference type="EMBL" id="PKFO01000011">
    <property type="protein sequence ID" value="PVH23719.1"/>
    <property type="molecule type" value="Genomic_DNA"/>
</dbReference>
<dbReference type="STRING" id="45357.A0A2V1B173"/>
<organism evidence="5 6">
    <name type="scientific">Candidozyma haemuli</name>
    <dbReference type="NCBI Taxonomy" id="45357"/>
    <lineage>
        <taxon>Eukaryota</taxon>
        <taxon>Fungi</taxon>
        <taxon>Dikarya</taxon>
        <taxon>Ascomycota</taxon>
        <taxon>Saccharomycotina</taxon>
        <taxon>Pichiomycetes</taxon>
        <taxon>Metschnikowiaceae</taxon>
        <taxon>Candidozyma</taxon>
    </lineage>
</organism>
<sequence>MNVELSVHLSQTLPNHSDKCLFPPSLLQSIVDSVTDLPHPLVFSVSDGTSSIAVGVREFTADEGTIAVPQYIFDRLKNDIVSVSLDSSLPKATFLQLKPAQFYPHITNWKFYLESQLSKNYTTLSKGKSFFIDDRVANSLVEVNVEDANAQTVIVVDTDTILDVLPLNDIMAAQQLNQIEATSALENIPELSESEVLEVVPFNQTTVPKIFKINLRKVQSSFQLVLRSENEEEAYNVDLLVALDKFVKLDNFAFETMSQDKVVSNTDKKVEIDMKSDMIINHMEKYKEEDSCYLYAVVFAWDHNARVKLETAPLSSHTEPAKTTATETACSHCGKFIDKNKLPLHEAFCIRNNVKCSCGSVFTKEVPSNHWHCDVCEPPVAGNSTLFKFKHDRLQHSGPYKCEVCGSSDEYPDFVSLVQHHKSTSCPSKLHECMFCHLILPQEEETYEDRFTNLTHHENQCGNKTTECFECHRVLKRKDLKSHMRMHYMDKVELNTETIDKCANANCVNVLDNASNDLGLCDICYGPLFATVLDPTHIKLQNRIERRYMLQLTKGCGNSWCQNPQCATATQPQPIKDSLRRIQQELLPLVANPELPITKKNGKKSDRNEFYFCISESINNKKRLVEHLTDEGQYSKSMALRAVHKSRDEDTARDWLSKNAIPVS</sequence>
<evidence type="ECO:0000313" key="6">
    <source>
        <dbReference type="Proteomes" id="UP000244309"/>
    </source>
</evidence>
<dbReference type="GO" id="GO:0031593">
    <property type="term" value="F:polyubiquitin modification-dependent protein binding"/>
    <property type="evidence" value="ECO:0007669"/>
    <property type="project" value="TreeGrafter"/>
</dbReference>
<dbReference type="Pfam" id="PF03152">
    <property type="entry name" value="UFD1_N1"/>
    <property type="match status" value="1"/>
</dbReference>
<comment type="similarity">
    <text evidence="1">Belongs to the UFD1 family.</text>
</comment>
<reference evidence="5 6" key="1">
    <citation type="submission" date="2017-12" db="EMBL/GenBank/DDBJ databases">
        <title>Genome Sequence of a Multidrug-Resistant Candida haemulonii Isolate from a Patient with Chronic Leg Ulcers in Israel.</title>
        <authorList>
            <person name="Chow N.A."/>
            <person name="Gade L."/>
            <person name="Batra D."/>
            <person name="Rowe L.A."/>
            <person name="Ben-Ami R."/>
            <person name="Loparev V.N."/>
            <person name="Litvintseva A.P."/>
        </authorList>
    </citation>
    <scope>NUCLEOTIDE SEQUENCE [LARGE SCALE GENOMIC DNA]</scope>
    <source>
        <strain evidence="5 6">B11899</strain>
    </source>
</reference>
<dbReference type="GO" id="GO:0006511">
    <property type="term" value="P:ubiquitin-dependent protein catabolic process"/>
    <property type="evidence" value="ECO:0007669"/>
    <property type="project" value="InterPro"/>
</dbReference>
<dbReference type="Proteomes" id="UP000244309">
    <property type="component" value="Unassembled WGS sequence"/>
</dbReference>
<dbReference type="RefSeq" id="XP_025344659.1">
    <property type="nucleotide sequence ID" value="XM_025487643.1"/>
</dbReference>
<evidence type="ECO:0000313" key="5">
    <source>
        <dbReference type="EMBL" id="PVH23719.1"/>
    </source>
</evidence>
<dbReference type="Gene3D" id="3.10.330.10">
    <property type="match status" value="1"/>
</dbReference>
<evidence type="ECO:0000256" key="1">
    <source>
        <dbReference type="ARBA" id="ARBA00006043"/>
    </source>
</evidence>
<dbReference type="Pfam" id="PF23580">
    <property type="entry name" value="Znf_XAF1_N"/>
    <property type="match status" value="1"/>
</dbReference>
<dbReference type="InterPro" id="IPR042556">
    <property type="entry name" value="AZUL_sf"/>
</dbReference>
<dbReference type="Gene3D" id="6.10.130.10">
    <property type="entry name" value="Ubiquitin-protein ligase E3A, N-terminal zinc-binding domain (AZUL)"/>
    <property type="match status" value="1"/>
</dbReference>
<evidence type="ECO:0000259" key="4">
    <source>
        <dbReference type="Pfam" id="PF16558"/>
    </source>
</evidence>
<protein>
    <submittedName>
        <fullName evidence="5">Uncharacterized protein</fullName>
    </submittedName>
</protein>
<proteinExistence type="inferred from homology"/>